<dbReference type="GO" id="GO:0005634">
    <property type="term" value="C:nucleus"/>
    <property type="evidence" value="ECO:0007669"/>
    <property type="project" value="UniProtKB-SubCell"/>
</dbReference>
<dbReference type="OrthoDB" id="424974at2759"/>
<name>A0A0C3GR51_OIDMZ</name>
<evidence type="ECO:0000256" key="2">
    <source>
        <dbReference type="ARBA" id="ARBA00022723"/>
    </source>
</evidence>
<proteinExistence type="predicted"/>
<dbReference type="AlphaFoldDB" id="A0A0C3GR51"/>
<dbReference type="InParanoid" id="A0A0C3GR51"/>
<evidence type="ECO:0000313" key="5">
    <source>
        <dbReference type="EMBL" id="KIM98525.1"/>
    </source>
</evidence>
<dbReference type="CDD" id="cd12148">
    <property type="entry name" value="fungal_TF_MHR"/>
    <property type="match status" value="1"/>
</dbReference>
<dbReference type="InterPro" id="IPR007219">
    <property type="entry name" value="XnlR_reg_dom"/>
</dbReference>
<sequence>MPSKSASSHYNAPSHDRRIYPSRLEAGQEVRLACQSCHRRKIKCDKLSPCANCEKSGVVCIPVQRARLPRGRTLKSLKPNVERESELRDRVSRLEQLIGNPDAVEARNHDNAITGSTADQLQVVQHIVAGTEGANITGYQSQSPDPVLKPSLFMNHIFPTRQQIPRLQGNASAVVGEPDRGLVDASTCAGNPSSNLASLTELQINEQLLRLFFIQVDPVIKIIHQPSLTKYLLEGKPYLKYDPLHPAPAALAAAVRLTSVSSLSNEQCAELFATSKESMVSKYQKAAEDALARVDFVITNDMTVLQAFVLCLVATQCLDRSQRVWTMLSMALRIGQAISLHLHNPSFPLNIFEREMRKRLWHAIGLLDIQASLDRASEPMMKIDWLQSLLPSNLNDDDIENTSETIPPLTETNFTDTTFTLILCHSQSAIRSLNFNDFTEPVVSDIHIREQVVTKFQQTALRLLSECQPKRLSFHWYTERFTAYMHALLQLIAVRPLQRHPNFTPPKIRDSGLLKLAVKVLETNYEISSDPRGIPWRWFGKLFFPWHALAVAIAEICGQRDPVLFQSHWPLIEQAYDYFEGLEADPKQAVLWQPMKNLMKRAQVQKDSLLSTAPETMTVVSELASDPTMLFNVNQYESELASRSLEATFNTMDMYSNVFDLMDFGNMAEDFLSAAAWSNYESFIDDIHESGYPTLAQSGGLDRI</sequence>
<dbReference type="SMART" id="SM00066">
    <property type="entry name" value="GAL4"/>
    <property type="match status" value="1"/>
</dbReference>
<dbReference type="PROSITE" id="PS50048">
    <property type="entry name" value="ZN2_CY6_FUNGAL_2"/>
    <property type="match status" value="1"/>
</dbReference>
<dbReference type="InterPro" id="IPR036864">
    <property type="entry name" value="Zn2-C6_fun-type_DNA-bd_sf"/>
</dbReference>
<dbReference type="EMBL" id="KN832880">
    <property type="protein sequence ID" value="KIM98525.1"/>
    <property type="molecule type" value="Genomic_DNA"/>
</dbReference>
<evidence type="ECO:0000256" key="3">
    <source>
        <dbReference type="ARBA" id="ARBA00023242"/>
    </source>
</evidence>
<dbReference type="Pfam" id="PF04082">
    <property type="entry name" value="Fungal_trans"/>
    <property type="match status" value="1"/>
</dbReference>
<dbReference type="PANTHER" id="PTHR31001:SF50">
    <property type="entry name" value="ZN(II)2CYS6 TRANSCRIPTION FACTOR (EUROFUNG)"/>
    <property type="match status" value="1"/>
</dbReference>
<dbReference type="GO" id="GO:0000981">
    <property type="term" value="F:DNA-binding transcription factor activity, RNA polymerase II-specific"/>
    <property type="evidence" value="ECO:0007669"/>
    <property type="project" value="InterPro"/>
</dbReference>
<dbReference type="GO" id="GO:0003677">
    <property type="term" value="F:DNA binding"/>
    <property type="evidence" value="ECO:0007669"/>
    <property type="project" value="InterPro"/>
</dbReference>
<accession>A0A0C3GR51</accession>
<gene>
    <name evidence="5" type="ORF">OIDMADRAFT_31311</name>
</gene>
<feature type="domain" description="Zn(2)-C6 fungal-type" evidence="4">
    <location>
        <begin position="33"/>
        <end position="60"/>
    </location>
</feature>
<dbReference type="Gene3D" id="4.10.240.10">
    <property type="entry name" value="Zn(2)-C6 fungal-type DNA-binding domain"/>
    <property type="match status" value="1"/>
</dbReference>
<evidence type="ECO:0000313" key="6">
    <source>
        <dbReference type="Proteomes" id="UP000054321"/>
    </source>
</evidence>
<dbReference type="InterPro" id="IPR001138">
    <property type="entry name" value="Zn2Cys6_DnaBD"/>
</dbReference>
<dbReference type="PANTHER" id="PTHR31001">
    <property type="entry name" value="UNCHARACTERIZED TRANSCRIPTIONAL REGULATORY PROTEIN"/>
    <property type="match status" value="1"/>
</dbReference>
<protein>
    <recommendedName>
        <fullName evidence="4">Zn(2)-C6 fungal-type domain-containing protein</fullName>
    </recommendedName>
</protein>
<evidence type="ECO:0000259" key="4">
    <source>
        <dbReference type="PROSITE" id="PS50048"/>
    </source>
</evidence>
<reference evidence="6" key="2">
    <citation type="submission" date="2015-01" db="EMBL/GenBank/DDBJ databases">
        <title>Evolutionary Origins and Diversification of the Mycorrhizal Mutualists.</title>
        <authorList>
            <consortium name="DOE Joint Genome Institute"/>
            <consortium name="Mycorrhizal Genomics Consortium"/>
            <person name="Kohler A."/>
            <person name="Kuo A."/>
            <person name="Nagy L.G."/>
            <person name="Floudas D."/>
            <person name="Copeland A."/>
            <person name="Barry K.W."/>
            <person name="Cichocki N."/>
            <person name="Veneault-Fourrey C."/>
            <person name="LaButti K."/>
            <person name="Lindquist E.A."/>
            <person name="Lipzen A."/>
            <person name="Lundell T."/>
            <person name="Morin E."/>
            <person name="Murat C."/>
            <person name="Riley R."/>
            <person name="Ohm R."/>
            <person name="Sun H."/>
            <person name="Tunlid A."/>
            <person name="Henrissat B."/>
            <person name="Grigoriev I.V."/>
            <person name="Hibbett D.S."/>
            <person name="Martin F."/>
        </authorList>
    </citation>
    <scope>NUCLEOTIDE SEQUENCE [LARGE SCALE GENOMIC DNA]</scope>
    <source>
        <strain evidence="6">Zn</strain>
    </source>
</reference>
<dbReference type="CDD" id="cd00067">
    <property type="entry name" value="GAL4"/>
    <property type="match status" value="1"/>
</dbReference>
<dbReference type="PROSITE" id="PS00463">
    <property type="entry name" value="ZN2_CY6_FUNGAL_1"/>
    <property type="match status" value="1"/>
</dbReference>
<evidence type="ECO:0000256" key="1">
    <source>
        <dbReference type="ARBA" id="ARBA00004123"/>
    </source>
</evidence>
<dbReference type="Proteomes" id="UP000054321">
    <property type="component" value="Unassembled WGS sequence"/>
</dbReference>
<keyword evidence="2" id="KW-0479">Metal-binding</keyword>
<organism evidence="5 6">
    <name type="scientific">Oidiodendron maius (strain Zn)</name>
    <dbReference type="NCBI Taxonomy" id="913774"/>
    <lineage>
        <taxon>Eukaryota</taxon>
        <taxon>Fungi</taxon>
        <taxon>Dikarya</taxon>
        <taxon>Ascomycota</taxon>
        <taxon>Pezizomycotina</taxon>
        <taxon>Leotiomycetes</taxon>
        <taxon>Leotiomycetes incertae sedis</taxon>
        <taxon>Myxotrichaceae</taxon>
        <taxon>Oidiodendron</taxon>
    </lineage>
</organism>
<reference evidence="5 6" key="1">
    <citation type="submission" date="2014-04" db="EMBL/GenBank/DDBJ databases">
        <authorList>
            <consortium name="DOE Joint Genome Institute"/>
            <person name="Kuo A."/>
            <person name="Martino E."/>
            <person name="Perotto S."/>
            <person name="Kohler A."/>
            <person name="Nagy L.G."/>
            <person name="Floudas D."/>
            <person name="Copeland A."/>
            <person name="Barry K.W."/>
            <person name="Cichocki N."/>
            <person name="Veneault-Fourrey C."/>
            <person name="LaButti K."/>
            <person name="Lindquist E.A."/>
            <person name="Lipzen A."/>
            <person name="Lundell T."/>
            <person name="Morin E."/>
            <person name="Murat C."/>
            <person name="Sun H."/>
            <person name="Tunlid A."/>
            <person name="Henrissat B."/>
            <person name="Grigoriev I.V."/>
            <person name="Hibbett D.S."/>
            <person name="Martin F."/>
            <person name="Nordberg H.P."/>
            <person name="Cantor M.N."/>
            <person name="Hua S.X."/>
        </authorList>
    </citation>
    <scope>NUCLEOTIDE SEQUENCE [LARGE SCALE GENOMIC DNA]</scope>
    <source>
        <strain evidence="5 6">Zn</strain>
    </source>
</reference>
<dbReference type="HOGENOM" id="CLU_004083_7_1_1"/>
<keyword evidence="6" id="KW-1185">Reference proteome</keyword>
<dbReference type="GO" id="GO:0006351">
    <property type="term" value="P:DNA-templated transcription"/>
    <property type="evidence" value="ECO:0007669"/>
    <property type="project" value="InterPro"/>
</dbReference>
<dbReference type="GO" id="GO:0008270">
    <property type="term" value="F:zinc ion binding"/>
    <property type="evidence" value="ECO:0007669"/>
    <property type="project" value="InterPro"/>
</dbReference>
<dbReference type="SUPFAM" id="SSF57701">
    <property type="entry name" value="Zn2/Cys6 DNA-binding domain"/>
    <property type="match status" value="1"/>
</dbReference>
<dbReference type="Pfam" id="PF00172">
    <property type="entry name" value="Zn_clus"/>
    <property type="match status" value="1"/>
</dbReference>
<comment type="subcellular location">
    <subcellularLocation>
        <location evidence="1">Nucleus</location>
    </subcellularLocation>
</comment>
<keyword evidence="3" id="KW-0539">Nucleus</keyword>
<dbReference type="InterPro" id="IPR050613">
    <property type="entry name" value="Sec_Metabolite_Reg"/>
</dbReference>
<dbReference type="STRING" id="913774.A0A0C3GR51"/>